<accession>A0ABR4XKM6</accession>
<evidence type="ECO:0000256" key="1">
    <source>
        <dbReference type="SAM" id="SignalP"/>
    </source>
</evidence>
<sequence>MKKFVQIHIIGLLCCLAFPAMAQKDSVQTSTPKKSAFSEVMNRALHRIYVGEPFSEFDPLPTTHSRRFLTIGIGQALDDYLSPIPHDGIFFKLKREGYKRERQDWLHIGSWQSLMDIHAALYRNPVNGSGMQFLQFDGAFGPAWNLLEKKWLKWDLALMGNLVLGSTIKSANTNNVFNLKLSAGLDLATGVLFPIKIKEYKMFLHYRAQLSALHLTFHPGYGQPYYDYIGGENGAPLKFYLTQPWNRLRVKQMITADIPFAHSTLILGFEHGYTNMRLNNRKFRELYFGLVLGYSFDYFKLSGSRSIRTDRIDKSFHF</sequence>
<dbReference type="EMBL" id="JQZV01000013">
    <property type="protein sequence ID" value="KGN92224.1"/>
    <property type="molecule type" value="Genomic_DNA"/>
</dbReference>
<dbReference type="Proteomes" id="UP000030101">
    <property type="component" value="Unassembled WGS sequence"/>
</dbReference>
<protein>
    <recommendedName>
        <fullName evidence="4">DUF3316 domain-containing protein</fullName>
    </recommendedName>
</protein>
<feature type="signal peptide" evidence="1">
    <location>
        <begin position="1"/>
        <end position="22"/>
    </location>
</feature>
<evidence type="ECO:0008006" key="4">
    <source>
        <dbReference type="Google" id="ProtNLM"/>
    </source>
</evidence>
<gene>
    <name evidence="2" type="ORF">HQ43_09415</name>
</gene>
<keyword evidence="1" id="KW-0732">Signal</keyword>
<organism evidence="2 3">
    <name type="scientific">Porphyromonas canoris</name>
    <dbReference type="NCBI Taxonomy" id="36875"/>
    <lineage>
        <taxon>Bacteria</taxon>
        <taxon>Pseudomonadati</taxon>
        <taxon>Bacteroidota</taxon>
        <taxon>Bacteroidia</taxon>
        <taxon>Bacteroidales</taxon>
        <taxon>Porphyromonadaceae</taxon>
        <taxon>Porphyromonas</taxon>
    </lineage>
</organism>
<name>A0ABR4XKM6_9PORP</name>
<feature type="chain" id="PRO_5046741835" description="DUF3316 domain-containing protein" evidence="1">
    <location>
        <begin position="23"/>
        <end position="318"/>
    </location>
</feature>
<dbReference type="RefSeq" id="WP_036792396.1">
    <property type="nucleotide sequence ID" value="NZ_JQZV01000013.1"/>
</dbReference>
<evidence type="ECO:0000313" key="3">
    <source>
        <dbReference type="Proteomes" id="UP000030101"/>
    </source>
</evidence>
<reference evidence="2 3" key="1">
    <citation type="submission" date="2014-08" db="EMBL/GenBank/DDBJ databases">
        <title>Porphyromonas canoris strain:OH2762 Genome sequencing.</title>
        <authorList>
            <person name="Wallis C."/>
            <person name="Deusch O."/>
            <person name="O'Flynn C."/>
            <person name="Davis I."/>
            <person name="Jospin G."/>
            <person name="Darling A.E."/>
            <person name="Coil D.A."/>
            <person name="Alexiev A."/>
            <person name="Horsfall A."/>
            <person name="Kirkwood N."/>
            <person name="Harris S."/>
            <person name="Eisen J.A."/>
        </authorList>
    </citation>
    <scope>NUCLEOTIDE SEQUENCE [LARGE SCALE GENOMIC DNA]</scope>
    <source>
        <strain evidence="3">COT-108 OH2762</strain>
    </source>
</reference>
<comment type="caution">
    <text evidence="2">The sequence shown here is derived from an EMBL/GenBank/DDBJ whole genome shotgun (WGS) entry which is preliminary data.</text>
</comment>
<keyword evidence="3" id="KW-1185">Reference proteome</keyword>
<proteinExistence type="predicted"/>
<evidence type="ECO:0000313" key="2">
    <source>
        <dbReference type="EMBL" id="KGN92224.1"/>
    </source>
</evidence>